<dbReference type="PANTHER" id="PTHR45751">
    <property type="entry name" value="COPINE FAMILY PROTEIN 1"/>
    <property type="match status" value="1"/>
</dbReference>
<dbReference type="InterPro" id="IPR052079">
    <property type="entry name" value="E3_ligase/Copine_domain"/>
</dbReference>
<feature type="compositionally biased region" description="Polar residues" evidence="1">
    <location>
        <begin position="296"/>
        <end position="307"/>
    </location>
</feature>
<evidence type="ECO:0000313" key="3">
    <source>
        <dbReference type="EMBL" id="UMM17382.1"/>
    </source>
</evidence>
<dbReference type="EMBL" id="CP092621">
    <property type="protein sequence ID" value="UMM17382.1"/>
    <property type="molecule type" value="Genomic_DNA"/>
</dbReference>
<feature type="compositionally biased region" description="Basic and acidic residues" evidence="1">
    <location>
        <begin position="553"/>
        <end position="579"/>
    </location>
</feature>
<evidence type="ECO:0000256" key="1">
    <source>
        <dbReference type="SAM" id="MobiDB-lite"/>
    </source>
</evidence>
<feature type="compositionally biased region" description="Basic and acidic residues" evidence="1">
    <location>
        <begin position="44"/>
        <end position="58"/>
    </location>
</feature>
<feature type="compositionally biased region" description="Basic and acidic residues" evidence="1">
    <location>
        <begin position="594"/>
        <end position="607"/>
    </location>
</feature>
<feature type="region of interest" description="Disordered" evidence="1">
    <location>
        <begin position="263"/>
        <end position="354"/>
    </location>
</feature>
<organism evidence="3 4">
    <name type="scientific">Caenorhabditis briggsae</name>
    <dbReference type="NCBI Taxonomy" id="6238"/>
    <lineage>
        <taxon>Eukaryota</taxon>
        <taxon>Metazoa</taxon>
        <taxon>Ecdysozoa</taxon>
        <taxon>Nematoda</taxon>
        <taxon>Chromadorea</taxon>
        <taxon>Rhabditida</taxon>
        <taxon>Rhabditina</taxon>
        <taxon>Rhabditomorpha</taxon>
        <taxon>Rhabditoidea</taxon>
        <taxon>Rhabditidae</taxon>
        <taxon>Peloderinae</taxon>
        <taxon>Caenorhabditis</taxon>
    </lineage>
</organism>
<dbReference type="PANTHER" id="PTHR45751:SF11">
    <property type="entry name" value="COPINE FAMILY PROTEIN 2"/>
    <property type="match status" value="1"/>
</dbReference>
<dbReference type="SMART" id="SM00327">
    <property type="entry name" value="VWA"/>
    <property type="match status" value="1"/>
</dbReference>
<feature type="compositionally biased region" description="Basic and acidic residues" evidence="1">
    <location>
        <begin position="308"/>
        <end position="322"/>
    </location>
</feature>
<feature type="compositionally biased region" description="Basic and acidic residues" evidence="1">
    <location>
        <begin position="263"/>
        <end position="276"/>
    </location>
</feature>
<dbReference type="InterPro" id="IPR002035">
    <property type="entry name" value="VWF_A"/>
</dbReference>
<feature type="region of interest" description="Disordered" evidence="1">
    <location>
        <begin position="547"/>
        <end position="610"/>
    </location>
</feature>
<feature type="region of interest" description="Disordered" evidence="1">
    <location>
        <begin position="29"/>
        <end position="59"/>
    </location>
</feature>
<proteinExistence type="predicted"/>
<feature type="compositionally biased region" description="Acidic residues" evidence="1">
    <location>
        <begin position="33"/>
        <end position="43"/>
    </location>
</feature>
<evidence type="ECO:0000313" key="4">
    <source>
        <dbReference type="Proteomes" id="UP000829354"/>
    </source>
</evidence>
<evidence type="ECO:0000259" key="2">
    <source>
        <dbReference type="SMART" id="SM00327"/>
    </source>
</evidence>
<dbReference type="InterPro" id="IPR010734">
    <property type="entry name" value="Copine_C"/>
</dbReference>
<dbReference type="Proteomes" id="UP000829354">
    <property type="component" value="Chromosome II"/>
</dbReference>
<dbReference type="SUPFAM" id="SSF53300">
    <property type="entry name" value="vWA-like"/>
    <property type="match status" value="1"/>
</dbReference>
<sequence length="1628" mass="183042">MNEFQKVSDFPGSQITSYQKQSNYSGLEKLIDETSDEVTSESEDSSRLKSLSHSETENHLSGGGFVAKDLLSSPIIRLPQTAIRTCQSIDIDTKNRSKNDTSILSSLFYSSCNYILNSIIPDPLDLIAAAVGQSTAQALLVAQISWMVCVCCRCCLCKCVAGGRAVRGQKKQIREPTIADDDGRDLPYEVPGLIHIPKPVYNKKLSKSRSSSVPHVAVPSLVSSSANYKRMSMWETSLNVQSDVEPLHTPPLVVERKLDYIDKEGNNPSCCRERGTRKPGFRPLRGSGSPSPPDTLISTKVAVSSASEAKKIKDHKKELKKEKEKKKKMDKRQASSGGGFFTRWFGGSGSNNSQQNLAEDVIDARSERKTAKQREQELLQRSERRSGGRTHSHEEYRRHQQPNLMVNTNLDEDDYATIDRVRRSNNREMSMPASPRNVHFVDESSGPLSRNMNESAFGDRAHLQYRPRAQKGATGPTTRGAPTSSVTKLDEATLDLLRLSTEPSPVPSRRALPKSASLSSVQQKLPIKTIDGGQLRVGNVYTWDQNSVDTATDDDRGREFNRDDRSSRLSPQAERRNERQIQIQQRSASNGPANRRETEIEYEEKRQGPPVVRTTVEGKLKMEKIVGADLITVDSCISSAWTVRDTVTNYKIKSTIGKKSLILEEMKDGQSKYKITLIENGETKMEREASLEVPDFVNKKDYLAEVSKKLLSDLQEDSESVSALTHIEVEVVEDVTNILKTYVIGERADDVLAEEQLRLHYEQTADKTPSPIPLEKSEKIYVDVFEKEKIELEDPEKADIHLIKDGRHFEGEGALKRVRRFETEESIEKPTIIRMEPRCAHAFADCDVAKKEDTSNYTVKIAVPLVHTITFLLKKSKMMRQQKAAGYEMEQEGQRFEDETTLRRIKRYETEEEEEKHVTVVQHVEEVKVATMKTQKEVEAEGGQYEMSQEGVHLRGEIAFKKRGKHLDSESSEERFLEREAEGGQYAMHMEGERLLGEKKFRSKGRHYESESEESMVSWNGGSPTLVDLVKKESSSIFEATFETANNHSPIVSEIRRPKIKKENTTIGCTIANQKATSASAELTTKHVNTQKGSGKFRELGEEQAMMLCGFENQKSSKEEIVGVRQQKNESKVVFAAGSAETENATISTTIFHDADSFAVEGSSKSANSTATYGRFKEMSEENASNMVYLQKSESESTNLSETEAKMKHVHRESSEARFAEFKQVAESCAVMIKNTGVERGSTSSTVAEAATEVIEETIIRVDEQLEKKTTVVETEQASEVKMREKGEERRKEEKRVSFAAEVQEKTMEAIDKSLGLDTSMEVEPAFQKPSIIKKPMKKERERRSRDLRQNAAPAFKPVRRNSLLQALAIGSPHNIPHFKTLDDIVKAIKHAGLEYSNLIFGIDYTKSNFYQGERTFDKRPLHTIDPAEMNPYQQVIQIVGKTLSSFDADGQIPAYGFGDEEFTDQGIFNIADRYDLDKDCNGFEEVLKVYNEVTPTIEMSGPTNFVPLIDRAIEICKEKHSYHILVIVADGQVTNEKINQKAIAAASHYPLSIIMVGVGDGPWNMMGRFDDNIPKRLFDNFHFVDFHKVMFNAPNADASFALNALMEIPDQYKAIKELGLLKHSRRG</sequence>
<feature type="region of interest" description="Disordered" evidence="1">
    <location>
        <begin position="458"/>
        <end position="522"/>
    </location>
</feature>
<name>A0AAE9J792_CAEBR</name>
<accession>A0AAE9J792</accession>
<dbReference type="Pfam" id="PF07002">
    <property type="entry name" value="Copine"/>
    <property type="match status" value="1"/>
</dbReference>
<keyword evidence="4" id="KW-1185">Reference proteome</keyword>
<feature type="compositionally biased region" description="Basic and acidic residues" evidence="1">
    <location>
        <begin position="366"/>
        <end position="398"/>
    </location>
</feature>
<feature type="domain" description="VWFA" evidence="2">
    <location>
        <begin position="1396"/>
        <end position="1589"/>
    </location>
</feature>
<feature type="compositionally biased region" description="Low complexity" evidence="1">
    <location>
        <begin position="472"/>
        <end position="483"/>
    </location>
</feature>
<gene>
    <name evidence="3" type="ORF">L5515_013960</name>
</gene>
<dbReference type="InterPro" id="IPR036465">
    <property type="entry name" value="vWFA_dom_sf"/>
</dbReference>
<feature type="region of interest" description="Disordered" evidence="1">
    <location>
        <begin position="366"/>
        <end position="401"/>
    </location>
</feature>
<dbReference type="CDD" id="cd01459">
    <property type="entry name" value="vWA_copine_like"/>
    <property type="match status" value="1"/>
</dbReference>
<reference evidence="3 4" key="1">
    <citation type="submission" date="2022-04" db="EMBL/GenBank/DDBJ databases">
        <title>Chromosome-level reference genomes for two strains of Caenorhabditis briggsae: an improved platform for comparative genomics.</title>
        <authorList>
            <person name="Stevens L."/>
            <person name="Andersen E."/>
        </authorList>
    </citation>
    <scope>NUCLEOTIDE SEQUENCE [LARGE SCALE GENOMIC DNA]</scope>
    <source>
        <strain evidence="3">VX34</strain>
        <tissue evidence="3">Whole-organism</tissue>
    </source>
</reference>
<protein>
    <recommendedName>
        <fullName evidence="2">VWFA domain-containing protein</fullName>
    </recommendedName>
</protein>